<organism evidence="2 3">
    <name type="scientific">Marasmius crinis-equi</name>
    <dbReference type="NCBI Taxonomy" id="585013"/>
    <lineage>
        <taxon>Eukaryota</taxon>
        <taxon>Fungi</taxon>
        <taxon>Dikarya</taxon>
        <taxon>Basidiomycota</taxon>
        <taxon>Agaricomycotina</taxon>
        <taxon>Agaricomycetes</taxon>
        <taxon>Agaricomycetidae</taxon>
        <taxon>Agaricales</taxon>
        <taxon>Marasmiineae</taxon>
        <taxon>Marasmiaceae</taxon>
        <taxon>Marasmius</taxon>
    </lineage>
</organism>
<gene>
    <name evidence="2" type="ORF">V5O48_009864</name>
</gene>
<proteinExistence type="predicted"/>
<dbReference type="EMBL" id="JBAHYK010000673">
    <property type="protein sequence ID" value="KAL0572096.1"/>
    <property type="molecule type" value="Genomic_DNA"/>
</dbReference>
<dbReference type="Proteomes" id="UP001465976">
    <property type="component" value="Unassembled WGS sequence"/>
</dbReference>
<name>A0ABR3F9Z3_9AGAR</name>
<evidence type="ECO:0000313" key="3">
    <source>
        <dbReference type="Proteomes" id="UP001465976"/>
    </source>
</evidence>
<evidence type="ECO:0000313" key="2">
    <source>
        <dbReference type="EMBL" id="KAL0572096.1"/>
    </source>
</evidence>
<feature type="region of interest" description="Disordered" evidence="1">
    <location>
        <begin position="1"/>
        <end position="28"/>
    </location>
</feature>
<evidence type="ECO:0000256" key="1">
    <source>
        <dbReference type="SAM" id="MobiDB-lite"/>
    </source>
</evidence>
<keyword evidence="3" id="KW-1185">Reference proteome</keyword>
<comment type="caution">
    <text evidence="2">The sequence shown here is derived from an EMBL/GenBank/DDBJ whole genome shotgun (WGS) entry which is preliminary data.</text>
</comment>
<accession>A0ABR3F9Z3</accession>
<sequence>MGAGGERFVGNEGRDGTLRDTKRKSREDELELPDFGGFLTSPNVLGSRNPLAYFSFTRHTSLSSVQIIGLRGGFSTAPTVFGVEEFPRLLLFHSSRFPVECSNYQTSGGFLNCPRRFWGRGIPSSPTFSLVTLPHRVLRLPDFGGISRLPPPFLELRNPLVASFFTRQASSSSASKCRHLLAFLDILDRFEDKEHGPRTFTLLPRLIPDHANPTLNLFDVASKARQRRSVSLNMFKDVHSQPASDTVNPTAFNR</sequence>
<protein>
    <submittedName>
        <fullName evidence="2">Uncharacterized protein</fullName>
    </submittedName>
</protein>
<reference evidence="2 3" key="1">
    <citation type="submission" date="2024-02" db="EMBL/GenBank/DDBJ databases">
        <title>A draft genome for the cacao thread blight pathogen Marasmius crinis-equi.</title>
        <authorList>
            <person name="Cohen S.P."/>
            <person name="Baruah I.K."/>
            <person name="Amoako-Attah I."/>
            <person name="Bukari Y."/>
            <person name="Meinhardt L.W."/>
            <person name="Bailey B.A."/>
        </authorList>
    </citation>
    <scope>NUCLEOTIDE SEQUENCE [LARGE SCALE GENOMIC DNA]</scope>
    <source>
        <strain evidence="2 3">GH-76</strain>
    </source>
</reference>